<organism evidence="2 3">
    <name type="scientific">Caenorhabditis japonica</name>
    <dbReference type="NCBI Taxonomy" id="281687"/>
    <lineage>
        <taxon>Eukaryota</taxon>
        <taxon>Metazoa</taxon>
        <taxon>Ecdysozoa</taxon>
        <taxon>Nematoda</taxon>
        <taxon>Chromadorea</taxon>
        <taxon>Rhabditida</taxon>
        <taxon>Rhabditina</taxon>
        <taxon>Rhabditomorpha</taxon>
        <taxon>Rhabditoidea</taxon>
        <taxon>Rhabditidae</taxon>
        <taxon>Peloderinae</taxon>
        <taxon>Caenorhabditis</taxon>
    </lineage>
</organism>
<feature type="compositionally biased region" description="Polar residues" evidence="1">
    <location>
        <begin position="63"/>
        <end position="74"/>
    </location>
</feature>
<protein>
    <submittedName>
        <fullName evidence="2">Uncharacterized protein</fullName>
    </submittedName>
</protein>
<feature type="region of interest" description="Disordered" evidence="1">
    <location>
        <begin position="51"/>
        <end position="74"/>
    </location>
</feature>
<dbReference type="EnsemblMetazoa" id="CJA36558.1">
    <property type="protein sequence ID" value="CJA36558.1"/>
    <property type="gene ID" value="WBGene00212405"/>
</dbReference>
<dbReference type="Proteomes" id="UP000005237">
    <property type="component" value="Unassembled WGS sequence"/>
</dbReference>
<name>A0A8R1ELL0_CAEJA</name>
<evidence type="ECO:0000256" key="1">
    <source>
        <dbReference type="SAM" id="MobiDB-lite"/>
    </source>
</evidence>
<evidence type="ECO:0000313" key="3">
    <source>
        <dbReference type="Proteomes" id="UP000005237"/>
    </source>
</evidence>
<accession>A0A8R1ELL0</accession>
<reference evidence="3" key="1">
    <citation type="submission" date="2010-08" db="EMBL/GenBank/DDBJ databases">
        <authorList>
            <consortium name="Caenorhabditis japonica Sequencing Consortium"/>
            <person name="Wilson R.K."/>
        </authorList>
    </citation>
    <scope>NUCLEOTIDE SEQUENCE [LARGE SCALE GENOMIC DNA]</scope>
    <source>
        <strain evidence="3">DF5081</strain>
    </source>
</reference>
<sequence length="74" mass="7709">MDTSHTGMTSVRIALSSPKGTLKVDLLCSGEPSRPRSGVCNLLDEHFGLSRSPAGPSTLIPPSFQSSSVHFPAG</sequence>
<evidence type="ECO:0000313" key="2">
    <source>
        <dbReference type="EnsemblMetazoa" id="CJA36558.1"/>
    </source>
</evidence>
<dbReference type="AlphaFoldDB" id="A0A8R1ELL0"/>
<reference evidence="2" key="2">
    <citation type="submission" date="2022-06" db="UniProtKB">
        <authorList>
            <consortium name="EnsemblMetazoa"/>
        </authorList>
    </citation>
    <scope>IDENTIFICATION</scope>
    <source>
        <strain evidence="2">DF5081</strain>
    </source>
</reference>
<keyword evidence="3" id="KW-1185">Reference proteome</keyword>
<proteinExistence type="predicted"/>